<dbReference type="RefSeq" id="WP_330485459.1">
    <property type="nucleotide sequence ID" value="NZ_JAZBJZ010000107.1"/>
</dbReference>
<dbReference type="PROSITE" id="PS50011">
    <property type="entry name" value="PROTEIN_KINASE_DOM"/>
    <property type="match status" value="1"/>
</dbReference>
<comment type="caution">
    <text evidence="12">The sequence shown here is derived from an EMBL/GenBank/DDBJ whole genome shotgun (WGS) entry which is preliminary data.</text>
</comment>
<dbReference type="PANTHER" id="PTHR24363">
    <property type="entry name" value="SERINE/THREONINE PROTEIN KINASE"/>
    <property type="match status" value="1"/>
</dbReference>
<feature type="compositionally biased region" description="Low complexity" evidence="10">
    <location>
        <begin position="356"/>
        <end position="370"/>
    </location>
</feature>
<comment type="catalytic activity">
    <reaction evidence="8">
        <text>L-seryl-[protein] + ATP = O-phospho-L-seryl-[protein] + ADP + H(+)</text>
        <dbReference type="Rhea" id="RHEA:17989"/>
        <dbReference type="Rhea" id="RHEA-COMP:9863"/>
        <dbReference type="Rhea" id="RHEA-COMP:11604"/>
        <dbReference type="ChEBI" id="CHEBI:15378"/>
        <dbReference type="ChEBI" id="CHEBI:29999"/>
        <dbReference type="ChEBI" id="CHEBI:30616"/>
        <dbReference type="ChEBI" id="CHEBI:83421"/>
        <dbReference type="ChEBI" id="CHEBI:456216"/>
        <dbReference type="EC" id="2.7.11.1"/>
    </reaction>
</comment>
<dbReference type="PANTHER" id="PTHR24363:SF0">
    <property type="entry name" value="SERINE_THREONINE KINASE LIKE DOMAIN CONTAINING 1"/>
    <property type="match status" value="1"/>
</dbReference>
<keyword evidence="3 12" id="KW-0808">Transferase</keyword>
<evidence type="ECO:0000256" key="10">
    <source>
        <dbReference type="SAM" id="MobiDB-lite"/>
    </source>
</evidence>
<evidence type="ECO:0000259" key="11">
    <source>
        <dbReference type="PROSITE" id="PS50011"/>
    </source>
</evidence>
<feature type="domain" description="Protein kinase" evidence="11">
    <location>
        <begin position="11"/>
        <end position="272"/>
    </location>
</feature>
<dbReference type="InterPro" id="IPR017441">
    <property type="entry name" value="Protein_kinase_ATP_BS"/>
</dbReference>
<evidence type="ECO:0000256" key="6">
    <source>
        <dbReference type="ARBA" id="ARBA00022840"/>
    </source>
</evidence>
<name>A0AAW9Q7V4_9CYAN</name>
<comment type="catalytic activity">
    <reaction evidence="7">
        <text>L-threonyl-[protein] + ATP = O-phospho-L-threonyl-[protein] + ADP + H(+)</text>
        <dbReference type="Rhea" id="RHEA:46608"/>
        <dbReference type="Rhea" id="RHEA-COMP:11060"/>
        <dbReference type="Rhea" id="RHEA-COMP:11605"/>
        <dbReference type="ChEBI" id="CHEBI:15378"/>
        <dbReference type="ChEBI" id="CHEBI:30013"/>
        <dbReference type="ChEBI" id="CHEBI:30616"/>
        <dbReference type="ChEBI" id="CHEBI:61977"/>
        <dbReference type="ChEBI" id="CHEBI:456216"/>
        <dbReference type="EC" id="2.7.11.1"/>
    </reaction>
</comment>
<protein>
    <recommendedName>
        <fullName evidence="1">non-specific serine/threonine protein kinase</fullName>
        <ecNumber evidence="1">2.7.11.1</ecNumber>
    </recommendedName>
</protein>
<evidence type="ECO:0000256" key="5">
    <source>
        <dbReference type="ARBA" id="ARBA00022777"/>
    </source>
</evidence>
<dbReference type="EMBL" id="JAZBJZ010000107">
    <property type="protein sequence ID" value="MEE3719023.1"/>
    <property type="molecule type" value="Genomic_DNA"/>
</dbReference>
<feature type="region of interest" description="Disordered" evidence="10">
    <location>
        <begin position="310"/>
        <end position="370"/>
    </location>
</feature>
<evidence type="ECO:0000313" key="13">
    <source>
        <dbReference type="Proteomes" id="UP001333818"/>
    </source>
</evidence>
<dbReference type="EC" id="2.7.11.1" evidence="1"/>
<dbReference type="InterPro" id="IPR011009">
    <property type="entry name" value="Kinase-like_dom_sf"/>
</dbReference>
<keyword evidence="4 9" id="KW-0547">Nucleotide-binding</keyword>
<organism evidence="12 13">
    <name type="scientific">Tumidithrix elongata BACA0141</name>
    <dbReference type="NCBI Taxonomy" id="2716417"/>
    <lineage>
        <taxon>Bacteria</taxon>
        <taxon>Bacillati</taxon>
        <taxon>Cyanobacteriota</taxon>
        <taxon>Cyanophyceae</taxon>
        <taxon>Pseudanabaenales</taxon>
        <taxon>Pseudanabaenaceae</taxon>
        <taxon>Tumidithrix</taxon>
        <taxon>Tumidithrix elongata</taxon>
    </lineage>
</organism>
<feature type="compositionally biased region" description="Pro residues" evidence="10">
    <location>
        <begin position="316"/>
        <end position="329"/>
    </location>
</feature>
<accession>A0AAW9Q7V4</accession>
<evidence type="ECO:0000256" key="2">
    <source>
        <dbReference type="ARBA" id="ARBA00022527"/>
    </source>
</evidence>
<evidence type="ECO:0000256" key="1">
    <source>
        <dbReference type="ARBA" id="ARBA00012513"/>
    </source>
</evidence>
<proteinExistence type="predicted"/>
<keyword evidence="13" id="KW-1185">Reference proteome</keyword>
<dbReference type="Proteomes" id="UP001333818">
    <property type="component" value="Unassembled WGS sequence"/>
</dbReference>
<feature type="region of interest" description="Disordered" evidence="10">
    <location>
        <begin position="405"/>
        <end position="446"/>
    </location>
</feature>
<evidence type="ECO:0000256" key="4">
    <source>
        <dbReference type="ARBA" id="ARBA00022741"/>
    </source>
</evidence>
<reference evidence="12" key="1">
    <citation type="submission" date="2024-01" db="EMBL/GenBank/DDBJ databases">
        <title>Bank of Algae and Cyanobacteria of the Azores (BACA) strain genomes.</title>
        <authorList>
            <person name="Luz R."/>
            <person name="Cordeiro R."/>
            <person name="Fonseca A."/>
            <person name="Goncalves V."/>
        </authorList>
    </citation>
    <scope>NUCLEOTIDE SEQUENCE</scope>
    <source>
        <strain evidence="12">BACA0141</strain>
    </source>
</reference>
<dbReference type="SUPFAM" id="SSF56112">
    <property type="entry name" value="Protein kinase-like (PK-like)"/>
    <property type="match status" value="1"/>
</dbReference>
<gene>
    <name evidence="12" type="ORF">V2H45_19960</name>
</gene>
<dbReference type="GO" id="GO:0004674">
    <property type="term" value="F:protein serine/threonine kinase activity"/>
    <property type="evidence" value="ECO:0007669"/>
    <property type="project" value="UniProtKB-KW"/>
</dbReference>
<feature type="compositionally biased region" description="Pro residues" evidence="10">
    <location>
        <begin position="340"/>
        <end position="350"/>
    </location>
</feature>
<dbReference type="Pfam" id="PF00069">
    <property type="entry name" value="Pkinase"/>
    <property type="match status" value="1"/>
</dbReference>
<evidence type="ECO:0000256" key="9">
    <source>
        <dbReference type="PROSITE-ProRule" id="PRU10141"/>
    </source>
</evidence>
<evidence type="ECO:0000313" key="12">
    <source>
        <dbReference type="EMBL" id="MEE3719023.1"/>
    </source>
</evidence>
<dbReference type="AlphaFoldDB" id="A0AAW9Q7V4"/>
<dbReference type="InterPro" id="IPR000719">
    <property type="entry name" value="Prot_kinase_dom"/>
</dbReference>
<dbReference type="PROSITE" id="PS00107">
    <property type="entry name" value="PROTEIN_KINASE_ATP"/>
    <property type="match status" value="1"/>
</dbReference>
<evidence type="ECO:0000256" key="3">
    <source>
        <dbReference type="ARBA" id="ARBA00022679"/>
    </source>
</evidence>
<dbReference type="SMART" id="SM00220">
    <property type="entry name" value="S_TKc"/>
    <property type="match status" value="1"/>
</dbReference>
<keyword evidence="2" id="KW-0723">Serine/threonine-protein kinase</keyword>
<dbReference type="CDD" id="cd14014">
    <property type="entry name" value="STKc_PknB_like"/>
    <property type="match status" value="1"/>
</dbReference>
<dbReference type="GO" id="GO:0005524">
    <property type="term" value="F:ATP binding"/>
    <property type="evidence" value="ECO:0007669"/>
    <property type="project" value="UniProtKB-UniRule"/>
</dbReference>
<sequence>MLVGTTLRNRYTITAVLGSGGFGDTYLAVDRDLPGSPKCVVKQLKPKDTSPGVLPIAKSLFEREAEYLYKLGRAHPQIPELFAHFEEGEDFYLVEEFVDGHNLTVEIPPEQRLSEHEVIHLLLEILEVLAFVHQNNVIHRDIKLQNLMRRNRDGKIMLIDFGSVKDISVLGIDSQGKTSATVSIGSPGYMPSEQAKGKPRLSSDVYAVGIIGIQALTGLQPDQFPEDSNTGEIVWRDRAQVSDALANVLQTMVHYHFSQRYKSAVEALQALNAIASSSSQHDASTVIGSSPDIAYMPPAQPVVPIATAPDTLIPTAQPPSYPPSYPPTPVTSSQSNTVPVTPPSFYPPNPQTYDAQTQPQSFQSSQPSSSNSSVFIGAMIGAGLVTLGAVGFWVVPKLLPNSGQSIQTTNQNRNTDIPTQKTPTSTDIPKSPTPKPTLGTTPSPDASQDWSTIFNHIKDTNLSQKACVDNAGAALKRAGFTEHLEFIGSGAFAANGRYSASIRCVTNNKIVFFAVAGPQNDTARALVVKLHQAF</sequence>
<keyword evidence="5 12" id="KW-0418">Kinase</keyword>
<dbReference type="Gene3D" id="1.10.510.10">
    <property type="entry name" value="Transferase(Phosphotransferase) domain 1"/>
    <property type="match status" value="1"/>
</dbReference>
<feature type="binding site" evidence="9">
    <location>
        <position position="42"/>
    </location>
    <ligand>
        <name>ATP</name>
        <dbReference type="ChEBI" id="CHEBI:30616"/>
    </ligand>
</feature>
<evidence type="ECO:0000256" key="8">
    <source>
        <dbReference type="ARBA" id="ARBA00048679"/>
    </source>
</evidence>
<keyword evidence="6 9" id="KW-0067">ATP-binding</keyword>
<dbReference type="Gene3D" id="3.30.200.20">
    <property type="entry name" value="Phosphorylase Kinase, domain 1"/>
    <property type="match status" value="1"/>
</dbReference>
<feature type="compositionally biased region" description="Polar residues" evidence="10">
    <location>
        <begin position="405"/>
        <end position="428"/>
    </location>
</feature>
<evidence type="ECO:0000256" key="7">
    <source>
        <dbReference type="ARBA" id="ARBA00047899"/>
    </source>
</evidence>